<dbReference type="GO" id="GO:0016567">
    <property type="term" value="P:protein ubiquitination"/>
    <property type="evidence" value="ECO:0007669"/>
    <property type="project" value="TreeGrafter"/>
</dbReference>
<evidence type="ECO:0000256" key="2">
    <source>
        <dbReference type="SAM" id="MobiDB-lite"/>
    </source>
</evidence>
<dbReference type="Gene3D" id="3.90.1750.10">
    <property type="entry name" value="Hect, E3 ligase catalytic domains"/>
    <property type="match status" value="1"/>
</dbReference>
<gene>
    <name evidence="3" type="ORF">Cadr_000007288</name>
</gene>
<dbReference type="Proteomes" id="UP000299084">
    <property type="component" value="Unassembled WGS sequence"/>
</dbReference>
<keyword evidence="1" id="KW-0808">Transferase</keyword>
<dbReference type="GO" id="GO:0061630">
    <property type="term" value="F:ubiquitin protein ligase activity"/>
    <property type="evidence" value="ECO:0007669"/>
    <property type="project" value="TreeGrafter"/>
</dbReference>
<dbReference type="PANTHER" id="PTHR11254:SF127">
    <property type="entry name" value="E3 UBIQUITIN-PROTEIN LIGASE HECW2"/>
    <property type="match status" value="1"/>
</dbReference>
<evidence type="ECO:0000313" key="4">
    <source>
        <dbReference type="Proteomes" id="UP000299084"/>
    </source>
</evidence>
<dbReference type="AlphaFoldDB" id="A0A5N4E7B8"/>
<dbReference type="PANTHER" id="PTHR11254">
    <property type="entry name" value="HECT DOMAIN UBIQUITIN-PROTEIN LIGASE"/>
    <property type="match status" value="1"/>
</dbReference>
<dbReference type="SUPFAM" id="SSF56204">
    <property type="entry name" value="Hect, E3 ligase catalytic domain"/>
    <property type="match status" value="1"/>
</dbReference>
<dbReference type="InterPro" id="IPR050409">
    <property type="entry name" value="E3_ubiq-protein_ligase"/>
</dbReference>
<dbReference type="GO" id="GO:0005737">
    <property type="term" value="C:cytoplasm"/>
    <property type="evidence" value="ECO:0007669"/>
    <property type="project" value="TreeGrafter"/>
</dbReference>
<evidence type="ECO:0000256" key="1">
    <source>
        <dbReference type="ARBA" id="ARBA00022679"/>
    </source>
</evidence>
<reference evidence="3 4" key="1">
    <citation type="journal article" date="2019" name="Mol. Ecol. Resour.">
        <title>Improving Illumina assemblies with Hi-C and long reads: an example with the North African dromedary.</title>
        <authorList>
            <person name="Elbers J.P."/>
            <person name="Rogers M.F."/>
            <person name="Perelman P.L."/>
            <person name="Proskuryakova A.A."/>
            <person name="Serdyukova N.A."/>
            <person name="Johnson W.E."/>
            <person name="Horin P."/>
            <person name="Corander J."/>
            <person name="Murphy D."/>
            <person name="Burger P.A."/>
        </authorList>
    </citation>
    <scope>NUCLEOTIDE SEQUENCE [LARGE SCALE GENOMIC DNA]</scope>
    <source>
        <strain evidence="3">Drom800</strain>
        <tissue evidence="3">Blood</tissue>
    </source>
</reference>
<organism evidence="3 4">
    <name type="scientific">Camelus dromedarius</name>
    <name type="common">Dromedary</name>
    <name type="synonym">Arabian camel</name>
    <dbReference type="NCBI Taxonomy" id="9838"/>
    <lineage>
        <taxon>Eukaryota</taxon>
        <taxon>Metazoa</taxon>
        <taxon>Chordata</taxon>
        <taxon>Craniata</taxon>
        <taxon>Vertebrata</taxon>
        <taxon>Euteleostomi</taxon>
        <taxon>Mammalia</taxon>
        <taxon>Eutheria</taxon>
        <taxon>Laurasiatheria</taxon>
        <taxon>Artiodactyla</taxon>
        <taxon>Tylopoda</taxon>
        <taxon>Camelidae</taxon>
        <taxon>Camelus</taxon>
    </lineage>
</organism>
<feature type="compositionally biased region" description="Polar residues" evidence="2">
    <location>
        <begin position="54"/>
        <end position="74"/>
    </location>
</feature>
<comment type="caution">
    <text evidence="3">The sequence shown here is derived from an EMBL/GenBank/DDBJ whole genome shotgun (WGS) entry which is preliminary data.</text>
</comment>
<proteinExistence type="predicted"/>
<protein>
    <submittedName>
        <fullName evidence="3">E3 ubiquitin-protein ligase HECW2</fullName>
    </submittedName>
</protein>
<evidence type="ECO:0000313" key="3">
    <source>
        <dbReference type="EMBL" id="KAB1278926.1"/>
    </source>
</evidence>
<dbReference type="GO" id="GO:0048814">
    <property type="term" value="P:regulation of dendrite morphogenesis"/>
    <property type="evidence" value="ECO:0007669"/>
    <property type="project" value="TreeGrafter"/>
</dbReference>
<sequence length="148" mass="17046">MGQSERQTDTLWKQSVYPPIWLKYAFCSLSFPSLFEEEIMSYVPPHALLHPSYCQSPRGSPVSSPQNSPGTQRANARAPAPYKRDFEAKLRNFYRKLETKGYGQGPGKLKLIIRRDHLLEDAFNQIMGYSRKDLQRNKLYVTFVGEEG</sequence>
<dbReference type="GO" id="GO:0006511">
    <property type="term" value="P:ubiquitin-dependent protein catabolic process"/>
    <property type="evidence" value="ECO:0007669"/>
    <property type="project" value="TreeGrafter"/>
</dbReference>
<dbReference type="EMBL" id="JWIN03000005">
    <property type="protein sequence ID" value="KAB1278926.1"/>
    <property type="molecule type" value="Genomic_DNA"/>
</dbReference>
<keyword evidence="4" id="KW-1185">Reference proteome</keyword>
<name>A0A5N4E7B8_CAMDR</name>
<dbReference type="InterPro" id="IPR035983">
    <property type="entry name" value="Hect_E3_ubiquitin_ligase"/>
</dbReference>
<accession>A0A5N4E7B8</accession>
<feature type="region of interest" description="Disordered" evidence="2">
    <location>
        <begin position="54"/>
        <end position="83"/>
    </location>
</feature>